<evidence type="ECO:0000313" key="2">
    <source>
        <dbReference type="Proteomes" id="UP001521074"/>
    </source>
</evidence>
<proteinExistence type="predicted"/>
<dbReference type="EMBL" id="JAJSOJ010000040">
    <property type="protein sequence ID" value="MCE0744588.1"/>
    <property type="molecule type" value="Genomic_DNA"/>
</dbReference>
<accession>A0ABS8VWZ0</accession>
<dbReference type="Proteomes" id="UP001521074">
    <property type="component" value="Unassembled WGS sequence"/>
</dbReference>
<gene>
    <name evidence="1" type="ORF">LWC05_11915</name>
</gene>
<sequence>MVHPDKTFLSWISGSGGAGWSADMTLRQYRNDHFFAGLERNRRDSGFTA</sequence>
<reference evidence="1 2" key="1">
    <citation type="submission" date="2021-12" db="EMBL/GenBank/DDBJ databases">
        <title>Genome sequence of Acetobacter sicerae DmPark20a_162.</title>
        <authorList>
            <person name="Chaston J.M."/>
        </authorList>
    </citation>
    <scope>NUCLEOTIDE SEQUENCE [LARGE SCALE GENOMIC DNA]</scope>
    <source>
        <strain evidence="1 2">DmPark20a_162</strain>
    </source>
</reference>
<protein>
    <submittedName>
        <fullName evidence="1">Uncharacterized protein</fullName>
    </submittedName>
</protein>
<organism evidence="1 2">
    <name type="scientific">Acetobacter sicerae</name>
    <dbReference type="NCBI Taxonomy" id="85325"/>
    <lineage>
        <taxon>Bacteria</taxon>
        <taxon>Pseudomonadati</taxon>
        <taxon>Pseudomonadota</taxon>
        <taxon>Alphaproteobacteria</taxon>
        <taxon>Acetobacterales</taxon>
        <taxon>Acetobacteraceae</taxon>
        <taxon>Acetobacter</taxon>
    </lineage>
</organism>
<evidence type="ECO:0000313" key="1">
    <source>
        <dbReference type="EMBL" id="MCE0744588.1"/>
    </source>
</evidence>
<name>A0ABS8VWZ0_9PROT</name>
<comment type="caution">
    <text evidence="1">The sequence shown here is derived from an EMBL/GenBank/DDBJ whole genome shotgun (WGS) entry which is preliminary data.</text>
</comment>
<dbReference type="RefSeq" id="WP_232878389.1">
    <property type="nucleotide sequence ID" value="NZ_JAJSOJ010000040.1"/>
</dbReference>
<keyword evidence="2" id="KW-1185">Reference proteome</keyword>